<organism evidence="1 2">
    <name type="scientific">Irpex rosettiformis</name>
    <dbReference type="NCBI Taxonomy" id="378272"/>
    <lineage>
        <taxon>Eukaryota</taxon>
        <taxon>Fungi</taxon>
        <taxon>Dikarya</taxon>
        <taxon>Basidiomycota</taxon>
        <taxon>Agaricomycotina</taxon>
        <taxon>Agaricomycetes</taxon>
        <taxon>Polyporales</taxon>
        <taxon>Irpicaceae</taxon>
        <taxon>Irpex</taxon>
    </lineage>
</organism>
<accession>A0ACB8TSQ5</accession>
<name>A0ACB8TSQ5_9APHY</name>
<dbReference type="Proteomes" id="UP001055072">
    <property type="component" value="Unassembled WGS sequence"/>
</dbReference>
<proteinExistence type="predicted"/>
<dbReference type="EMBL" id="MU274936">
    <property type="protein sequence ID" value="KAI0085005.1"/>
    <property type="molecule type" value="Genomic_DNA"/>
</dbReference>
<gene>
    <name evidence="1" type="ORF">BDY19DRAFT_997246</name>
</gene>
<protein>
    <submittedName>
        <fullName evidence="1">Uncharacterized protein</fullName>
    </submittedName>
</protein>
<comment type="caution">
    <text evidence="1">The sequence shown here is derived from an EMBL/GenBank/DDBJ whole genome shotgun (WGS) entry which is preliminary data.</text>
</comment>
<evidence type="ECO:0000313" key="1">
    <source>
        <dbReference type="EMBL" id="KAI0085005.1"/>
    </source>
</evidence>
<keyword evidence="2" id="KW-1185">Reference proteome</keyword>
<evidence type="ECO:0000313" key="2">
    <source>
        <dbReference type="Proteomes" id="UP001055072"/>
    </source>
</evidence>
<sequence length="190" mass="21641">MAYNGPECYGGGECQVVVSKKRGPLSDQAEKPATKKSRTPAEIKTLSRRRDEEKEYSAKVYALQDKIYKMAEKLHAEYSHHATDKIYHAILQTSRKSLEKCNVSTWNAFQSIKVEELNKTRIDAGELKYRTHELALLIKESWDNMSTEEKSSVMRDKIEVLASICEQQAKTPQNSTLSAFHDASKNIKNI</sequence>
<reference evidence="1" key="1">
    <citation type="journal article" date="2021" name="Environ. Microbiol.">
        <title>Gene family expansions and transcriptome signatures uncover fungal adaptations to wood decay.</title>
        <authorList>
            <person name="Hage H."/>
            <person name="Miyauchi S."/>
            <person name="Viragh M."/>
            <person name="Drula E."/>
            <person name="Min B."/>
            <person name="Chaduli D."/>
            <person name="Navarro D."/>
            <person name="Favel A."/>
            <person name="Norest M."/>
            <person name="Lesage-Meessen L."/>
            <person name="Balint B."/>
            <person name="Merenyi Z."/>
            <person name="de Eugenio L."/>
            <person name="Morin E."/>
            <person name="Martinez A.T."/>
            <person name="Baldrian P."/>
            <person name="Stursova M."/>
            <person name="Martinez M.J."/>
            <person name="Novotny C."/>
            <person name="Magnuson J.K."/>
            <person name="Spatafora J.W."/>
            <person name="Maurice S."/>
            <person name="Pangilinan J."/>
            <person name="Andreopoulos W."/>
            <person name="LaButti K."/>
            <person name="Hundley H."/>
            <person name="Na H."/>
            <person name="Kuo A."/>
            <person name="Barry K."/>
            <person name="Lipzen A."/>
            <person name="Henrissat B."/>
            <person name="Riley R."/>
            <person name="Ahrendt S."/>
            <person name="Nagy L.G."/>
            <person name="Grigoriev I.V."/>
            <person name="Martin F."/>
            <person name="Rosso M.N."/>
        </authorList>
    </citation>
    <scope>NUCLEOTIDE SEQUENCE</scope>
    <source>
        <strain evidence="1">CBS 384.51</strain>
    </source>
</reference>